<keyword evidence="2" id="KW-1185">Reference proteome</keyword>
<dbReference type="Proteomes" id="UP001162480">
    <property type="component" value="Chromosome 9"/>
</dbReference>
<dbReference type="AlphaFoldDB" id="A0AA36B4L3"/>
<protein>
    <submittedName>
        <fullName evidence="1">Uncharacterized protein</fullName>
    </submittedName>
</protein>
<name>A0AA36B4L3_OCTVU</name>
<evidence type="ECO:0000313" key="1">
    <source>
        <dbReference type="EMBL" id="CAI9727494.1"/>
    </source>
</evidence>
<evidence type="ECO:0000313" key="2">
    <source>
        <dbReference type="Proteomes" id="UP001162480"/>
    </source>
</evidence>
<reference evidence="1" key="1">
    <citation type="submission" date="2023-08" db="EMBL/GenBank/DDBJ databases">
        <authorList>
            <person name="Alioto T."/>
            <person name="Alioto T."/>
            <person name="Gomez Garrido J."/>
        </authorList>
    </citation>
    <scope>NUCLEOTIDE SEQUENCE</scope>
</reference>
<organism evidence="1 2">
    <name type="scientific">Octopus vulgaris</name>
    <name type="common">Common octopus</name>
    <dbReference type="NCBI Taxonomy" id="6645"/>
    <lineage>
        <taxon>Eukaryota</taxon>
        <taxon>Metazoa</taxon>
        <taxon>Spiralia</taxon>
        <taxon>Lophotrochozoa</taxon>
        <taxon>Mollusca</taxon>
        <taxon>Cephalopoda</taxon>
        <taxon>Coleoidea</taxon>
        <taxon>Octopodiformes</taxon>
        <taxon>Octopoda</taxon>
        <taxon>Incirrata</taxon>
        <taxon>Octopodidae</taxon>
        <taxon>Octopus</taxon>
    </lineage>
</organism>
<dbReference type="EMBL" id="OX597822">
    <property type="protein sequence ID" value="CAI9727494.1"/>
    <property type="molecule type" value="Genomic_DNA"/>
</dbReference>
<gene>
    <name evidence="1" type="ORF">OCTVUL_1B025933</name>
</gene>
<sequence>MKKVGEIGNEKVVKKEKEQTKRKECGTNKYRFTRFPEETKMKKPAYSLEAMRQITKNTIAKNKCDNKDTILTDTYTIVFRPPLSPAGAAFREGFLCFLFVVVAVHPSPSFSSGIGVVAGSATAGTAEAAAEAEVDLASMPARSVGDQVACWFPEVSVADHKTIRIAELQQPGSLLVAGTITVASMYAMEAPSMSSNMPIEITSHKEKVPVVRR</sequence>
<proteinExistence type="predicted"/>
<accession>A0AA36B4L3</accession>